<dbReference type="Proteomes" id="UP000249045">
    <property type="component" value="Unassembled WGS sequence"/>
</dbReference>
<evidence type="ECO:0000313" key="4">
    <source>
        <dbReference type="Proteomes" id="UP000249045"/>
    </source>
</evidence>
<comment type="caution">
    <text evidence="1">The sequence shown here is derived from an EMBL/GenBank/DDBJ whole genome shotgun (WGS) entry which is preliminary data.</text>
</comment>
<proteinExistence type="predicted"/>
<accession>A0A328N900</accession>
<dbReference type="EMBL" id="PYAC01000042">
    <property type="protein sequence ID" value="RAO09494.1"/>
    <property type="molecule type" value="Genomic_DNA"/>
</dbReference>
<organism evidence="1 3">
    <name type="scientific">Micromonospora noduli</name>
    <dbReference type="NCBI Taxonomy" id="709876"/>
    <lineage>
        <taxon>Bacteria</taxon>
        <taxon>Bacillati</taxon>
        <taxon>Actinomycetota</taxon>
        <taxon>Actinomycetes</taxon>
        <taxon>Micromonosporales</taxon>
        <taxon>Micromonosporaceae</taxon>
        <taxon>Micromonospora</taxon>
    </lineage>
</organism>
<evidence type="ECO:0000313" key="2">
    <source>
        <dbReference type="EMBL" id="RAO09494.1"/>
    </source>
</evidence>
<sequence length="64" mass="7068">MTEQPAPDHLVVVDVLTQGLSHLLRDEDPELARWIEELVATLKSPRQTTLAGWNSFLDPGADSS</sequence>
<name>A0A328N900_9ACTN</name>
<evidence type="ECO:0000313" key="1">
    <source>
        <dbReference type="EMBL" id="RAO01514.1"/>
    </source>
</evidence>
<dbReference type="AlphaFoldDB" id="A0A328N900"/>
<dbReference type="EMBL" id="PYAA01000015">
    <property type="protein sequence ID" value="RAO01514.1"/>
    <property type="molecule type" value="Genomic_DNA"/>
</dbReference>
<gene>
    <name evidence="1" type="ORF">LAH08_02837</name>
    <name evidence="2" type="ORF">MED15_05782</name>
</gene>
<reference evidence="3 4" key="1">
    <citation type="submission" date="2018-03" db="EMBL/GenBank/DDBJ databases">
        <title>Defining the species Micromonospora saelicesensis and Micromonospora noduli under the framework of genomics.</title>
        <authorList>
            <person name="Riesco R."/>
            <person name="Trujillo M.E."/>
        </authorList>
    </citation>
    <scope>NUCLEOTIDE SEQUENCE [LARGE SCALE GENOMIC DNA]</scope>
    <source>
        <strain evidence="1 3">LAH08</strain>
        <strain evidence="2 4">MED15</strain>
    </source>
</reference>
<protein>
    <submittedName>
        <fullName evidence="1">Uncharacterized protein</fullName>
    </submittedName>
</protein>
<evidence type="ECO:0000313" key="3">
    <source>
        <dbReference type="Proteomes" id="UP000248966"/>
    </source>
</evidence>
<keyword evidence="4" id="KW-1185">Reference proteome</keyword>
<dbReference type="RefSeq" id="WP_146765853.1">
    <property type="nucleotide sequence ID" value="NZ_JBFAQI010000002.1"/>
</dbReference>
<dbReference type="Proteomes" id="UP000248966">
    <property type="component" value="Unassembled WGS sequence"/>
</dbReference>